<dbReference type="eggNOG" id="COG1247">
    <property type="taxonomic scope" value="Bacteria"/>
</dbReference>
<dbReference type="EMBL" id="CP000747">
    <property type="protein sequence ID" value="ACG78998.1"/>
    <property type="molecule type" value="Genomic_DNA"/>
</dbReference>
<dbReference type="SUPFAM" id="SSF55729">
    <property type="entry name" value="Acyl-CoA N-acyltransferases (Nat)"/>
    <property type="match status" value="1"/>
</dbReference>
<dbReference type="Pfam" id="PF00583">
    <property type="entry name" value="Acetyltransf_1"/>
    <property type="match status" value="1"/>
</dbReference>
<dbReference type="AlphaFoldDB" id="B4RH50"/>
<dbReference type="HOGENOM" id="CLU_013985_18_0_5"/>
<accession>B4RH50</accession>
<reference evidence="4 5" key="1">
    <citation type="journal article" date="2008" name="BMC Genomics">
        <title>Complete genome of Phenylobacterium zucineum - a novel facultative intracellular bacterium isolated from human erythroleukemia cell line K562.</title>
        <authorList>
            <person name="Luo Y."/>
            <person name="Xu X."/>
            <person name="Ding Z."/>
            <person name="Liu Z."/>
            <person name="Zhang B."/>
            <person name="Yan Z."/>
            <person name="Sun J."/>
            <person name="Hu S."/>
            <person name="Hu X."/>
        </authorList>
    </citation>
    <scope>NUCLEOTIDE SEQUENCE [LARGE SCALE GENOMIC DNA]</scope>
    <source>
        <strain evidence="4 5">HLK1</strain>
    </source>
</reference>
<dbReference type="InterPro" id="IPR050832">
    <property type="entry name" value="Bact_Acetyltransf"/>
</dbReference>
<keyword evidence="2" id="KW-0012">Acyltransferase</keyword>
<organism evidence="4 5">
    <name type="scientific">Phenylobacterium zucineum (strain HLK1)</name>
    <dbReference type="NCBI Taxonomy" id="450851"/>
    <lineage>
        <taxon>Bacteria</taxon>
        <taxon>Pseudomonadati</taxon>
        <taxon>Pseudomonadota</taxon>
        <taxon>Alphaproteobacteria</taxon>
        <taxon>Caulobacterales</taxon>
        <taxon>Caulobacteraceae</taxon>
        <taxon>Phenylobacterium</taxon>
    </lineage>
</organism>
<evidence type="ECO:0000259" key="3">
    <source>
        <dbReference type="PROSITE" id="PS51186"/>
    </source>
</evidence>
<dbReference type="InterPro" id="IPR016181">
    <property type="entry name" value="Acyl_CoA_acyltransferase"/>
</dbReference>
<keyword evidence="5" id="KW-1185">Reference proteome</keyword>
<evidence type="ECO:0000256" key="2">
    <source>
        <dbReference type="ARBA" id="ARBA00023315"/>
    </source>
</evidence>
<name>B4RH50_PHEZH</name>
<keyword evidence="1 4" id="KW-0808">Transferase</keyword>
<dbReference type="GO" id="GO:0016747">
    <property type="term" value="F:acyltransferase activity, transferring groups other than amino-acyl groups"/>
    <property type="evidence" value="ECO:0007669"/>
    <property type="project" value="InterPro"/>
</dbReference>
<evidence type="ECO:0000313" key="4">
    <source>
        <dbReference type="EMBL" id="ACG78998.1"/>
    </source>
</evidence>
<gene>
    <name evidence="4" type="ordered locus">PHZ_c2589</name>
</gene>
<dbReference type="Proteomes" id="UP000001868">
    <property type="component" value="Chromosome"/>
</dbReference>
<sequence length="172" mass="18545">MEVEIRACEPEDAAALSLVGQATFLETYAHFMPRADMLHHCANEHAAARYAGWLGKPGYGFWLAEAAGGGAPVGYIMLSPPDLPIPTGPDDVELKRIYLLHRLQGTGVGARLMGTAIEQARLMGARRLLLGVHGGNERAIAFYARHGFERAGVRTFQVGSSAYDDLVLARAV</sequence>
<dbReference type="Gene3D" id="3.40.630.30">
    <property type="match status" value="1"/>
</dbReference>
<dbReference type="PANTHER" id="PTHR43877">
    <property type="entry name" value="AMINOALKYLPHOSPHONATE N-ACETYLTRANSFERASE-RELATED-RELATED"/>
    <property type="match status" value="1"/>
</dbReference>
<dbReference type="STRING" id="450851.PHZ_c2589"/>
<dbReference type="KEGG" id="pzu:PHZ_c2589"/>
<evidence type="ECO:0000313" key="5">
    <source>
        <dbReference type="Proteomes" id="UP000001868"/>
    </source>
</evidence>
<dbReference type="PANTHER" id="PTHR43877:SF1">
    <property type="entry name" value="ACETYLTRANSFERASE"/>
    <property type="match status" value="1"/>
</dbReference>
<dbReference type="RefSeq" id="WP_012523136.1">
    <property type="nucleotide sequence ID" value="NC_011144.1"/>
</dbReference>
<dbReference type="CDD" id="cd04301">
    <property type="entry name" value="NAT_SF"/>
    <property type="match status" value="1"/>
</dbReference>
<proteinExistence type="predicted"/>
<feature type="domain" description="N-acetyltransferase" evidence="3">
    <location>
        <begin position="3"/>
        <end position="172"/>
    </location>
</feature>
<dbReference type="PROSITE" id="PS51186">
    <property type="entry name" value="GNAT"/>
    <property type="match status" value="1"/>
</dbReference>
<dbReference type="OrthoDB" id="7205533at2"/>
<evidence type="ECO:0000256" key="1">
    <source>
        <dbReference type="ARBA" id="ARBA00022679"/>
    </source>
</evidence>
<dbReference type="InterPro" id="IPR000182">
    <property type="entry name" value="GNAT_dom"/>
</dbReference>
<protein>
    <submittedName>
        <fullName evidence="4">Acetyltransferase, GNAT family protein</fullName>
    </submittedName>
</protein>